<evidence type="ECO:0000313" key="5">
    <source>
        <dbReference type="EMBL" id="ADD25739.1"/>
    </source>
</evidence>
<keyword evidence="3" id="KW-0378">Hydrolase</keyword>
<dbReference type="SMART" id="SM00990">
    <property type="entry name" value="VRR_NUC"/>
    <property type="match status" value="1"/>
</dbReference>
<dbReference type="InterPro" id="IPR011856">
    <property type="entry name" value="tRNA_endonuc-like_dom_sf"/>
</dbReference>
<comment type="cofactor">
    <cofactor evidence="1">
        <name>Mg(2+)</name>
        <dbReference type="ChEBI" id="CHEBI:18420"/>
    </cofactor>
</comment>
<dbReference type="RefSeq" id="YP_009140429.1">
    <property type="nucleotide sequence ID" value="NC_027120.1"/>
</dbReference>
<protein>
    <recommendedName>
        <fullName evidence="4">VRR-NUC domain-containing protein</fullName>
    </recommendedName>
</protein>
<evidence type="ECO:0000256" key="2">
    <source>
        <dbReference type="ARBA" id="ARBA00022722"/>
    </source>
</evidence>
<evidence type="ECO:0000256" key="3">
    <source>
        <dbReference type="ARBA" id="ARBA00022801"/>
    </source>
</evidence>
<dbReference type="OrthoDB" id="16625at10239"/>
<keyword evidence="2" id="KW-0540">Nuclease</keyword>
<dbReference type="EMBL" id="GQ403788">
    <property type="protein sequence ID" value="ADD25739.1"/>
    <property type="molecule type" value="Genomic_DNA"/>
</dbReference>
<name>D3W0H3_9CAUD</name>
<dbReference type="Gene3D" id="3.40.1350.10">
    <property type="match status" value="1"/>
</dbReference>
<evidence type="ECO:0000259" key="4">
    <source>
        <dbReference type="SMART" id="SM00990"/>
    </source>
</evidence>
<reference evidence="5 6" key="1">
    <citation type="journal article" date="2010" name="Appl. Environ. Microbiol.">
        <title>Genome organization and characterization of the virulent lactococcal phage 1358 and its similarities to Listeria phages.</title>
        <authorList>
            <person name="Dupuis M.E."/>
            <person name="Moineau S."/>
        </authorList>
    </citation>
    <scope>NUCLEOTIDE SEQUENCE [LARGE SCALE GENOMIC DNA]</scope>
</reference>
<organism evidence="5 6">
    <name type="scientific">Lactococcus phage 1358</name>
    <dbReference type="NCBI Taxonomy" id="741942"/>
    <lineage>
        <taxon>Viruses</taxon>
        <taxon>Duplodnaviria</taxon>
        <taxon>Heunggongvirae</taxon>
        <taxon>Uroviricota</taxon>
        <taxon>Caudoviricetes</taxon>
        <taxon>Whiteheadvirus</taxon>
        <taxon>Whiteheadvirus wv1358</taxon>
    </lineage>
</organism>
<dbReference type="GO" id="GO:0004518">
    <property type="term" value="F:nuclease activity"/>
    <property type="evidence" value="ECO:0007669"/>
    <property type="project" value="UniProtKB-KW"/>
</dbReference>
<evidence type="ECO:0000313" key="6">
    <source>
        <dbReference type="Proteomes" id="UP000207683"/>
    </source>
</evidence>
<evidence type="ECO:0000256" key="1">
    <source>
        <dbReference type="ARBA" id="ARBA00001946"/>
    </source>
</evidence>
<dbReference type="Proteomes" id="UP000207683">
    <property type="component" value="Segment"/>
</dbReference>
<dbReference type="InterPro" id="IPR014883">
    <property type="entry name" value="VRR_NUC"/>
</dbReference>
<sequence>MPIRRKTTPEDKAEAKKIRESEVEKYLKDRCVAVGGRAMKWTGGNGVPDRIVIVNDCVVFVELKRPYATPRADQLAQHAKIRRAGGTVYVVDRFEQVDELLDKLTAKKGHKGL</sequence>
<feature type="domain" description="VRR-NUC" evidence="4">
    <location>
        <begin position="18"/>
        <end position="95"/>
    </location>
</feature>
<dbReference type="KEGG" id="vg:24366543"/>
<dbReference type="GO" id="GO:0003676">
    <property type="term" value="F:nucleic acid binding"/>
    <property type="evidence" value="ECO:0007669"/>
    <property type="project" value="InterPro"/>
</dbReference>
<keyword evidence="6" id="KW-1185">Reference proteome</keyword>
<accession>D3W0H3</accession>
<dbReference type="GO" id="GO:0016788">
    <property type="term" value="F:hydrolase activity, acting on ester bonds"/>
    <property type="evidence" value="ECO:0007669"/>
    <property type="project" value="InterPro"/>
</dbReference>
<proteinExistence type="predicted"/>
<dbReference type="GeneID" id="24366543"/>